<dbReference type="Pfam" id="PF00182">
    <property type="entry name" value="Glyco_hydro_19"/>
    <property type="match status" value="1"/>
</dbReference>
<dbReference type="InterPro" id="IPR010666">
    <property type="entry name" value="Znf_GRF"/>
</dbReference>
<keyword evidence="7" id="KW-1133">Transmembrane helix</keyword>
<evidence type="ECO:0000256" key="5">
    <source>
        <dbReference type="PROSITE-ProRule" id="PRU01343"/>
    </source>
</evidence>
<gene>
    <name evidence="9" type="ORF">V8G54_020601</name>
</gene>
<keyword evidence="7" id="KW-0812">Transmembrane</keyword>
<evidence type="ECO:0000256" key="7">
    <source>
        <dbReference type="SAM" id="Phobius"/>
    </source>
</evidence>
<protein>
    <recommendedName>
        <fullName evidence="8">GRF-type domain-containing protein</fullName>
    </recommendedName>
</protein>
<dbReference type="PANTHER" id="PTHR33870">
    <property type="entry name" value="CARDIOMYOPATHY-ASSOCIATED PROTEIN"/>
    <property type="match status" value="1"/>
</dbReference>
<evidence type="ECO:0000256" key="2">
    <source>
        <dbReference type="ARBA" id="ARBA00022723"/>
    </source>
</evidence>
<keyword evidence="3 5" id="KW-0863">Zinc-finger</keyword>
<keyword evidence="2" id="KW-0479">Metal-binding</keyword>
<dbReference type="Gene3D" id="1.10.530.10">
    <property type="match status" value="1"/>
</dbReference>
<dbReference type="PROSITE" id="PS51999">
    <property type="entry name" value="ZF_GRF"/>
    <property type="match status" value="1"/>
</dbReference>
<dbReference type="PANTHER" id="PTHR33870:SF4">
    <property type="entry name" value="CARDIOMYOPATHY-ASSOCIATED PROTEIN"/>
    <property type="match status" value="1"/>
</dbReference>
<feature type="domain" description="GRF-type" evidence="8">
    <location>
        <begin position="316"/>
        <end position="363"/>
    </location>
</feature>
<dbReference type="GO" id="GO:0006032">
    <property type="term" value="P:chitin catabolic process"/>
    <property type="evidence" value="ECO:0007669"/>
    <property type="project" value="InterPro"/>
</dbReference>
<dbReference type="SUPFAM" id="SSF53955">
    <property type="entry name" value="Lysozyme-like"/>
    <property type="match status" value="1"/>
</dbReference>
<organism evidence="9 10">
    <name type="scientific">Vigna mungo</name>
    <name type="common">Black gram</name>
    <name type="synonym">Phaseolus mungo</name>
    <dbReference type="NCBI Taxonomy" id="3915"/>
    <lineage>
        <taxon>Eukaryota</taxon>
        <taxon>Viridiplantae</taxon>
        <taxon>Streptophyta</taxon>
        <taxon>Embryophyta</taxon>
        <taxon>Tracheophyta</taxon>
        <taxon>Spermatophyta</taxon>
        <taxon>Magnoliopsida</taxon>
        <taxon>eudicotyledons</taxon>
        <taxon>Gunneridae</taxon>
        <taxon>Pentapetalae</taxon>
        <taxon>rosids</taxon>
        <taxon>fabids</taxon>
        <taxon>Fabales</taxon>
        <taxon>Fabaceae</taxon>
        <taxon>Papilionoideae</taxon>
        <taxon>50 kb inversion clade</taxon>
        <taxon>NPAAA clade</taxon>
        <taxon>indigoferoid/millettioid clade</taxon>
        <taxon>Phaseoleae</taxon>
        <taxon>Vigna</taxon>
    </lineage>
</organism>
<evidence type="ECO:0000259" key="8">
    <source>
        <dbReference type="PROSITE" id="PS51999"/>
    </source>
</evidence>
<keyword evidence="10" id="KW-1185">Reference proteome</keyword>
<dbReference type="Proteomes" id="UP001374535">
    <property type="component" value="Chromosome 6"/>
</dbReference>
<proteinExistence type="predicted"/>
<dbReference type="GO" id="GO:0008270">
    <property type="term" value="F:zinc ion binding"/>
    <property type="evidence" value="ECO:0007669"/>
    <property type="project" value="UniProtKB-KW"/>
</dbReference>
<keyword evidence="4" id="KW-0862">Zinc</keyword>
<name>A0AAQ3NE25_VIGMU</name>
<dbReference type="GO" id="GO:0008061">
    <property type="term" value="F:chitin binding"/>
    <property type="evidence" value="ECO:0007669"/>
    <property type="project" value="UniProtKB-KW"/>
</dbReference>
<feature type="transmembrane region" description="Helical" evidence="7">
    <location>
        <begin position="422"/>
        <end position="445"/>
    </location>
</feature>
<dbReference type="Pfam" id="PF06839">
    <property type="entry name" value="Zn_ribbon_GRF"/>
    <property type="match status" value="1"/>
</dbReference>
<dbReference type="InterPro" id="IPR000726">
    <property type="entry name" value="Glyco_hydro_19_cat"/>
</dbReference>
<keyword evidence="1" id="KW-0147">Chitin-binding</keyword>
<feature type="region of interest" description="Disordered" evidence="6">
    <location>
        <begin position="182"/>
        <end position="207"/>
    </location>
</feature>
<keyword evidence="7" id="KW-0472">Membrane</keyword>
<accession>A0AAQ3NE25</accession>
<reference evidence="9 10" key="1">
    <citation type="journal article" date="2023" name="Life. Sci Alliance">
        <title>Evolutionary insights into 3D genome organization and epigenetic landscape of Vigna mungo.</title>
        <authorList>
            <person name="Junaid A."/>
            <person name="Singh B."/>
            <person name="Bhatia S."/>
        </authorList>
    </citation>
    <scope>NUCLEOTIDE SEQUENCE [LARGE SCALE GENOMIC DNA]</scope>
    <source>
        <strain evidence="9">Urdbean</strain>
    </source>
</reference>
<dbReference type="InterPro" id="IPR023346">
    <property type="entry name" value="Lysozyme-like_dom_sf"/>
</dbReference>
<evidence type="ECO:0000256" key="6">
    <source>
        <dbReference type="SAM" id="MobiDB-lite"/>
    </source>
</evidence>
<dbReference type="GO" id="GO:0004568">
    <property type="term" value="F:chitinase activity"/>
    <property type="evidence" value="ECO:0007669"/>
    <property type="project" value="InterPro"/>
</dbReference>
<dbReference type="EMBL" id="CP144695">
    <property type="protein sequence ID" value="WVZ07255.1"/>
    <property type="molecule type" value="Genomic_DNA"/>
</dbReference>
<evidence type="ECO:0000256" key="3">
    <source>
        <dbReference type="ARBA" id="ARBA00022771"/>
    </source>
</evidence>
<dbReference type="GO" id="GO:0016998">
    <property type="term" value="P:cell wall macromolecule catabolic process"/>
    <property type="evidence" value="ECO:0007669"/>
    <property type="project" value="InterPro"/>
</dbReference>
<sequence length="448" mass="51580">MKNLDSLVGVLESSTMCIENSDSSIGCPYSYMNEIYDSKEEEGEATADKEDESKSAIKWEEEDQKNLMDLGNLELDINLEKKRRQRRLIYEKNLIDLDFADIPVIHNPFDFPDDSFVVMGLPLIPGFAPSILQHRRNPFDISYNSNEEKPDLKRDNFQQEFIVFHKKDSLFRRHESFSGKHLTKKLGDGPVHQTDHRHEVPPTTSSPLNGPLRCRRCHREASGLRHCDKHHQRRPEDRIGFFKRYCDLLGVGYGNNLDCYSDTPLLNSLLNLHPFFVTVRAREEEWWEPELWKLCLWLIRSNSCGSVSRVGLKPTCFCGENAVFRTARTPKNKGRRFWGCPKFKGGSEDCASGCKFFKWCNEDVIDEGNEGNVVTVEGSGRKNEVGGNSMMMEQMMMKMEERLGEKLKIPILQKSVVRLENWLKLLMGMMVIICLCNVIVISMLLKIG</sequence>
<evidence type="ECO:0000313" key="10">
    <source>
        <dbReference type="Proteomes" id="UP001374535"/>
    </source>
</evidence>
<dbReference type="AlphaFoldDB" id="A0AAQ3NE25"/>
<evidence type="ECO:0000256" key="4">
    <source>
        <dbReference type="ARBA" id="ARBA00022833"/>
    </source>
</evidence>
<evidence type="ECO:0000256" key="1">
    <source>
        <dbReference type="ARBA" id="ARBA00022669"/>
    </source>
</evidence>
<evidence type="ECO:0000313" key="9">
    <source>
        <dbReference type="EMBL" id="WVZ07255.1"/>
    </source>
</evidence>